<evidence type="ECO:0000256" key="2">
    <source>
        <dbReference type="ARBA" id="ARBA00010977"/>
    </source>
</evidence>
<feature type="domain" description="Origin recognition complex subunit 3 N-terminal" evidence="6">
    <location>
        <begin position="7"/>
        <end position="319"/>
    </location>
</feature>
<evidence type="ECO:0000259" key="6">
    <source>
        <dbReference type="Pfam" id="PF07034"/>
    </source>
</evidence>
<dbReference type="PANTHER" id="PTHR12748">
    <property type="entry name" value="ORIGIN RECOGNITION COMPLEX SUBUNIT 3"/>
    <property type="match status" value="1"/>
</dbReference>
<dbReference type="VEuPathDB" id="FungiDB:DIURU_004977"/>
<accession>A0A642UFU2</accession>
<organism evidence="8 9">
    <name type="scientific">Diutina rugosa</name>
    <name type="common">Yeast</name>
    <name type="synonym">Candida rugosa</name>
    <dbReference type="NCBI Taxonomy" id="5481"/>
    <lineage>
        <taxon>Eukaryota</taxon>
        <taxon>Fungi</taxon>
        <taxon>Dikarya</taxon>
        <taxon>Ascomycota</taxon>
        <taxon>Saccharomycotina</taxon>
        <taxon>Pichiomycetes</taxon>
        <taxon>Debaryomycetaceae</taxon>
        <taxon>Diutina</taxon>
    </lineage>
</organism>
<dbReference type="OrthoDB" id="10265211at2759"/>
<evidence type="ECO:0000256" key="1">
    <source>
        <dbReference type="ARBA" id="ARBA00004123"/>
    </source>
</evidence>
<sequence>MDDRHHHQRTHYLVSPARNAAFYEDGPITRNPMRRLFGGAEPEANVNQRYKMFDSEWTNQSRKLEQILGEMNTELFRMLHDFVNRDYDRRSPVAMLKLSTNTANNARILDQFRSGLDSRCKSAVITSQHFENVKMAVRELMRQVMDESHTQLDDNDDINEARGDSNITKGRLNFDIDILPDWVEAKQPHRLVVIVQDTNNVNMNTLNELVALCASLGLPLRWVWGVSSNNMGNWLNSNLTIPVRRLIEPYLFEGPSNSNLGFRILEELFLRDPKLLLDSKLSTILLKRFEKANNSVDSLVAEIKMCYMIHFYQSPLSVLQEWNVHDPIYIDGLRKLPSFKKYIEVTGDVEGLTNDDYVYELFTKAKTDFGNYKRQVLLAVDKITSIARGLIKIPKFEIYHALIDGRFITSSIARRLVQVVDSAGFEKSNELEEIFKHSFRPIDDYVFYEIFTLDGGWIRQHTELIENYNNLTLHLIRPPLRKSLEDALNDSSLYLGEAQRPLLVQLFNIYREAPTNINIYDFYTTFRSLLNRQDFVDVVDDNEWNRMTYAWFIQNCSTLVSMGFLKEKPKGDFLDKSLWRGA</sequence>
<comment type="similarity">
    <text evidence="2">Belongs to the ORC3 family.</text>
</comment>
<evidence type="ECO:0000256" key="4">
    <source>
        <dbReference type="ARBA" id="ARBA00023125"/>
    </source>
</evidence>
<reference evidence="8 9" key="1">
    <citation type="submission" date="2019-07" db="EMBL/GenBank/DDBJ databases">
        <title>Genome assembly of two rare yeast pathogens: Diutina rugosa and Trichomonascus ciferrii.</title>
        <authorList>
            <person name="Mixao V."/>
            <person name="Saus E."/>
            <person name="Hansen A."/>
            <person name="Lass-Flor C."/>
            <person name="Gabaldon T."/>
        </authorList>
    </citation>
    <scope>NUCLEOTIDE SEQUENCE [LARGE SCALE GENOMIC DNA]</scope>
    <source>
        <strain evidence="8 9">CBS 613</strain>
    </source>
</reference>
<keyword evidence="9" id="KW-1185">Reference proteome</keyword>
<dbReference type="CDD" id="cd20704">
    <property type="entry name" value="Orc3"/>
    <property type="match status" value="1"/>
</dbReference>
<dbReference type="GO" id="GO:0031261">
    <property type="term" value="C:DNA replication preinitiation complex"/>
    <property type="evidence" value="ECO:0007669"/>
    <property type="project" value="TreeGrafter"/>
</dbReference>
<dbReference type="Pfam" id="PF18137">
    <property type="entry name" value="WHD_ORC"/>
    <property type="match status" value="1"/>
</dbReference>
<dbReference type="RefSeq" id="XP_034010379.1">
    <property type="nucleotide sequence ID" value="XM_034157907.1"/>
</dbReference>
<comment type="subcellular location">
    <subcellularLocation>
        <location evidence="1">Nucleus</location>
    </subcellularLocation>
</comment>
<keyword evidence="3" id="KW-0235">DNA replication</keyword>
<gene>
    <name evidence="8" type="ORF">DIURU_004977</name>
</gene>
<evidence type="ECO:0000313" key="8">
    <source>
        <dbReference type="EMBL" id="KAA8898122.1"/>
    </source>
</evidence>
<dbReference type="EMBL" id="SWFT01000149">
    <property type="protein sequence ID" value="KAA8898122.1"/>
    <property type="molecule type" value="Genomic_DNA"/>
</dbReference>
<keyword evidence="4" id="KW-0238">DNA-binding</keyword>
<dbReference type="GO" id="GO:0005664">
    <property type="term" value="C:nuclear origin of replication recognition complex"/>
    <property type="evidence" value="ECO:0007669"/>
    <property type="project" value="InterPro"/>
</dbReference>
<dbReference type="AlphaFoldDB" id="A0A642UFU2"/>
<dbReference type="InterPro" id="IPR040855">
    <property type="entry name" value="ORC_WH_C"/>
</dbReference>
<dbReference type="GO" id="GO:0003688">
    <property type="term" value="F:DNA replication origin binding"/>
    <property type="evidence" value="ECO:0007669"/>
    <property type="project" value="TreeGrafter"/>
</dbReference>
<comment type="caution">
    <text evidence="8">The sequence shown here is derived from an EMBL/GenBank/DDBJ whole genome shotgun (WGS) entry which is preliminary data.</text>
</comment>
<dbReference type="OMA" id="CPTFMFF"/>
<dbReference type="PANTHER" id="PTHR12748:SF0">
    <property type="entry name" value="ORIGIN RECOGNITION COMPLEX SUBUNIT 3"/>
    <property type="match status" value="1"/>
</dbReference>
<dbReference type="Pfam" id="PF07034">
    <property type="entry name" value="ORC3_N"/>
    <property type="match status" value="1"/>
</dbReference>
<evidence type="ECO:0000256" key="5">
    <source>
        <dbReference type="ARBA" id="ARBA00023242"/>
    </source>
</evidence>
<evidence type="ECO:0000256" key="3">
    <source>
        <dbReference type="ARBA" id="ARBA00022705"/>
    </source>
</evidence>
<protein>
    <recommendedName>
        <fullName evidence="10">Origin recognition complex subunit 3 winged helix C-terminal domain-containing protein</fullName>
    </recommendedName>
</protein>
<name>A0A642UFU2_DIURU</name>
<dbReference type="Proteomes" id="UP000449547">
    <property type="component" value="Unassembled WGS sequence"/>
</dbReference>
<dbReference type="GO" id="GO:0005656">
    <property type="term" value="C:nuclear pre-replicative complex"/>
    <property type="evidence" value="ECO:0007669"/>
    <property type="project" value="TreeGrafter"/>
</dbReference>
<dbReference type="InterPro" id="IPR020795">
    <property type="entry name" value="ORC3"/>
</dbReference>
<evidence type="ECO:0000259" key="7">
    <source>
        <dbReference type="Pfam" id="PF18137"/>
    </source>
</evidence>
<dbReference type="GeneID" id="54783628"/>
<keyword evidence="5" id="KW-0539">Nucleus</keyword>
<feature type="domain" description="Origin recognition complex subunit 3 winged helix C-terminal" evidence="7">
    <location>
        <begin position="495"/>
        <end position="579"/>
    </location>
</feature>
<evidence type="ECO:0008006" key="10">
    <source>
        <dbReference type="Google" id="ProtNLM"/>
    </source>
</evidence>
<dbReference type="GO" id="GO:0006270">
    <property type="term" value="P:DNA replication initiation"/>
    <property type="evidence" value="ECO:0007669"/>
    <property type="project" value="TreeGrafter"/>
</dbReference>
<proteinExistence type="inferred from homology"/>
<evidence type="ECO:0000313" key="9">
    <source>
        <dbReference type="Proteomes" id="UP000449547"/>
    </source>
</evidence>
<dbReference type="InterPro" id="IPR045667">
    <property type="entry name" value="ORC3_N"/>
</dbReference>